<accession>A0AAP0MLB2</accession>
<organism evidence="2 3">
    <name type="scientific">Citrus x changshan-huyou</name>
    <dbReference type="NCBI Taxonomy" id="2935761"/>
    <lineage>
        <taxon>Eukaryota</taxon>
        <taxon>Viridiplantae</taxon>
        <taxon>Streptophyta</taxon>
        <taxon>Embryophyta</taxon>
        <taxon>Tracheophyta</taxon>
        <taxon>Spermatophyta</taxon>
        <taxon>Magnoliopsida</taxon>
        <taxon>eudicotyledons</taxon>
        <taxon>Gunneridae</taxon>
        <taxon>Pentapetalae</taxon>
        <taxon>rosids</taxon>
        <taxon>malvids</taxon>
        <taxon>Sapindales</taxon>
        <taxon>Rutaceae</taxon>
        <taxon>Aurantioideae</taxon>
        <taxon>Citrus</taxon>
    </lineage>
</organism>
<gene>
    <name evidence="2" type="ORF">WN944_006150</name>
</gene>
<comment type="caution">
    <text evidence="2">The sequence shown here is derived from an EMBL/GenBank/DDBJ whole genome shotgun (WGS) entry which is preliminary data.</text>
</comment>
<reference evidence="2 3" key="1">
    <citation type="submission" date="2024-05" db="EMBL/GenBank/DDBJ databases">
        <title>Haplotype-resolved chromosome-level genome assembly of Huyou (Citrus changshanensis).</title>
        <authorList>
            <person name="Miao C."/>
            <person name="Chen W."/>
            <person name="Wu Y."/>
            <person name="Wang L."/>
            <person name="Zhao S."/>
            <person name="Grierson D."/>
            <person name="Xu C."/>
            <person name="Chen K."/>
        </authorList>
    </citation>
    <scope>NUCLEOTIDE SEQUENCE [LARGE SCALE GENOMIC DNA]</scope>
    <source>
        <strain evidence="2">01-14</strain>
        <tissue evidence="2">Leaf</tissue>
    </source>
</reference>
<evidence type="ECO:0000313" key="3">
    <source>
        <dbReference type="Proteomes" id="UP001428341"/>
    </source>
</evidence>
<feature type="compositionally biased region" description="Low complexity" evidence="1">
    <location>
        <begin position="1"/>
        <end position="17"/>
    </location>
</feature>
<proteinExistence type="predicted"/>
<sequence length="193" mass="21650">MTQPLAGDAAVASGAHATQQHALDSRTPARRSSNEPSANATLISSNHHQLYLKIIVKNACESSNLPPNPIVEIKNAQEETWSDKKENRGLSQILDQFMGLHILGYYDNVYLLRCKNVKVDEAKQIGDLFGFSTTNDLGTYLGMPLLHSKVSKHTYQSIIDKVERRLSGWNATHYLYQVESLLPSQCCRLFLFM</sequence>
<dbReference type="EMBL" id="JBCGBO010000003">
    <property type="protein sequence ID" value="KAK9214162.1"/>
    <property type="molecule type" value="Genomic_DNA"/>
</dbReference>
<dbReference type="Proteomes" id="UP001428341">
    <property type="component" value="Unassembled WGS sequence"/>
</dbReference>
<keyword evidence="3" id="KW-1185">Reference proteome</keyword>
<evidence type="ECO:0000256" key="1">
    <source>
        <dbReference type="SAM" id="MobiDB-lite"/>
    </source>
</evidence>
<name>A0AAP0MLB2_9ROSI</name>
<feature type="region of interest" description="Disordered" evidence="1">
    <location>
        <begin position="1"/>
        <end position="40"/>
    </location>
</feature>
<dbReference type="AlphaFoldDB" id="A0AAP0MLB2"/>
<protein>
    <submittedName>
        <fullName evidence="2">Uncharacterized protein</fullName>
    </submittedName>
</protein>
<feature type="compositionally biased region" description="Polar residues" evidence="1">
    <location>
        <begin position="30"/>
        <end position="40"/>
    </location>
</feature>
<evidence type="ECO:0000313" key="2">
    <source>
        <dbReference type="EMBL" id="KAK9214162.1"/>
    </source>
</evidence>